<accession>K8P2U4</accession>
<organism evidence="2 3">
    <name type="scientific">Afipia broomeae ATCC 49717</name>
    <dbReference type="NCBI Taxonomy" id="883078"/>
    <lineage>
        <taxon>Bacteria</taxon>
        <taxon>Pseudomonadati</taxon>
        <taxon>Pseudomonadota</taxon>
        <taxon>Alphaproteobacteria</taxon>
        <taxon>Hyphomicrobiales</taxon>
        <taxon>Nitrobacteraceae</taxon>
        <taxon>Afipia</taxon>
    </lineage>
</organism>
<dbReference type="EMBL" id="AGWX01000004">
    <property type="protein sequence ID" value="EKS36897.1"/>
    <property type="molecule type" value="Genomic_DNA"/>
</dbReference>
<proteinExistence type="predicted"/>
<protein>
    <submittedName>
        <fullName evidence="2">Uncharacterized protein</fullName>
    </submittedName>
</protein>
<reference evidence="2 3" key="1">
    <citation type="submission" date="2012-04" db="EMBL/GenBank/DDBJ databases">
        <title>The Genome Sequence of Afipia broomeae ATCC 49717.</title>
        <authorList>
            <consortium name="The Broad Institute Genome Sequencing Platform"/>
            <person name="Earl A."/>
            <person name="Ward D."/>
            <person name="Feldgarden M."/>
            <person name="Gevers D."/>
            <person name="Huys G."/>
            <person name="Walker B."/>
            <person name="Young S.K."/>
            <person name="Zeng Q."/>
            <person name="Gargeya S."/>
            <person name="Fitzgerald M."/>
            <person name="Haas B."/>
            <person name="Abouelleil A."/>
            <person name="Alvarado L."/>
            <person name="Arachchi H.M."/>
            <person name="Berlin A."/>
            <person name="Chapman S.B."/>
            <person name="Goldberg J."/>
            <person name="Griggs A."/>
            <person name="Gujja S."/>
            <person name="Hansen M."/>
            <person name="Howarth C."/>
            <person name="Imamovic A."/>
            <person name="Larimer J."/>
            <person name="McCowen C."/>
            <person name="Montmayeur A."/>
            <person name="Murphy C."/>
            <person name="Neiman D."/>
            <person name="Pearson M."/>
            <person name="Priest M."/>
            <person name="Roberts A."/>
            <person name="Saif S."/>
            <person name="Shea T."/>
            <person name="Sisk P."/>
            <person name="Sykes S."/>
            <person name="Wortman J."/>
            <person name="Nusbaum C."/>
            <person name="Birren B."/>
        </authorList>
    </citation>
    <scope>NUCLEOTIDE SEQUENCE [LARGE SCALE GENOMIC DNA]</scope>
    <source>
        <strain evidence="2 3">ATCC 49717</strain>
    </source>
</reference>
<evidence type="ECO:0000313" key="2">
    <source>
        <dbReference type="EMBL" id="EKS36897.1"/>
    </source>
</evidence>
<keyword evidence="3" id="KW-1185">Reference proteome</keyword>
<sequence length="57" mass="5883">MAGLVPAIYVFKTAISKDVDARNKSGHDNNDYSASAGIQNTSPSESSVSSHSSGRLG</sequence>
<name>K8P2U4_9BRAD</name>
<feature type="compositionally biased region" description="Polar residues" evidence="1">
    <location>
        <begin position="31"/>
        <end position="41"/>
    </location>
</feature>
<dbReference type="HOGENOM" id="CLU_2986250_0_0_5"/>
<dbReference type="AlphaFoldDB" id="K8P2U4"/>
<feature type="region of interest" description="Disordered" evidence="1">
    <location>
        <begin position="19"/>
        <end position="57"/>
    </location>
</feature>
<dbReference type="Proteomes" id="UP000001096">
    <property type="component" value="Unassembled WGS sequence"/>
</dbReference>
<feature type="compositionally biased region" description="Low complexity" evidence="1">
    <location>
        <begin position="42"/>
        <end position="57"/>
    </location>
</feature>
<evidence type="ECO:0000256" key="1">
    <source>
        <dbReference type="SAM" id="MobiDB-lite"/>
    </source>
</evidence>
<gene>
    <name evidence="2" type="ORF">HMPREF9695_03315</name>
</gene>
<feature type="compositionally biased region" description="Basic and acidic residues" evidence="1">
    <location>
        <begin position="19"/>
        <end position="30"/>
    </location>
</feature>
<evidence type="ECO:0000313" key="3">
    <source>
        <dbReference type="Proteomes" id="UP000001096"/>
    </source>
</evidence>
<comment type="caution">
    <text evidence="2">The sequence shown here is derived from an EMBL/GenBank/DDBJ whole genome shotgun (WGS) entry which is preliminary data.</text>
</comment>